<dbReference type="EMBL" id="MT143971">
    <property type="protein sequence ID" value="QJA43880.1"/>
    <property type="molecule type" value="Genomic_DNA"/>
</dbReference>
<name>A0A6H1Z9L9_9ZZZZ</name>
<dbReference type="EMBL" id="MT144588">
    <property type="protein sequence ID" value="QJH93448.1"/>
    <property type="molecule type" value="Genomic_DNA"/>
</dbReference>
<evidence type="ECO:0000313" key="1">
    <source>
        <dbReference type="EMBL" id="QJA43880.1"/>
    </source>
</evidence>
<organism evidence="1">
    <name type="scientific">viral metagenome</name>
    <dbReference type="NCBI Taxonomy" id="1070528"/>
    <lineage>
        <taxon>unclassified sequences</taxon>
        <taxon>metagenomes</taxon>
        <taxon>organismal metagenomes</taxon>
    </lineage>
</organism>
<protein>
    <submittedName>
        <fullName evidence="1">Uncharacterized protein</fullName>
    </submittedName>
</protein>
<accession>A0A6H1Z9L9</accession>
<evidence type="ECO:0000313" key="2">
    <source>
        <dbReference type="EMBL" id="QJH93448.1"/>
    </source>
</evidence>
<proteinExistence type="predicted"/>
<dbReference type="AlphaFoldDB" id="A0A6H1Z9L9"/>
<sequence length="119" mass="13119">MPDVIGIYLQESEIHGVAYEADDGKLYVSLPERLPFDGGDDGIPHVCTGNENVLDICLAYFRGIYQDPVDKWWIVAQAQNDPVVDPLVPLRKGTILVIPSISYIEEVAGGDTLSDYPEI</sequence>
<gene>
    <name evidence="1" type="ORF">TM448A00064_0059</name>
    <name evidence="2" type="ORF">TM448B00061_0068</name>
</gene>
<reference evidence="1" key="1">
    <citation type="submission" date="2020-03" db="EMBL/GenBank/DDBJ databases">
        <title>The deep terrestrial virosphere.</title>
        <authorList>
            <person name="Holmfeldt K."/>
            <person name="Nilsson E."/>
            <person name="Simone D."/>
            <person name="Lopez-Fernandez M."/>
            <person name="Wu X."/>
            <person name="de Brujin I."/>
            <person name="Lundin D."/>
            <person name="Andersson A."/>
            <person name="Bertilsson S."/>
            <person name="Dopson M."/>
        </authorList>
    </citation>
    <scope>NUCLEOTIDE SEQUENCE</scope>
    <source>
        <strain evidence="1">TM448A00064</strain>
        <strain evidence="2">TM448B00061</strain>
    </source>
</reference>